<dbReference type="InterPro" id="IPR004101">
    <property type="entry name" value="Mur_ligase_C"/>
</dbReference>
<dbReference type="SUPFAM" id="SSF53244">
    <property type="entry name" value="MurD-like peptide ligases, peptide-binding domain"/>
    <property type="match status" value="1"/>
</dbReference>
<keyword evidence="3 9" id="KW-0963">Cytoplasm</keyword>
<dbReference type="HAMAP" id="MF_00639">
    <property type="entry name" value="MurD"/>
    <property type="match status" value="1"/>
</dbReference>
<dbReference type="SUPFAM" id="SSF53623">
    <property type="entry name" value="MurD-like peptide ligases, catalytic domain"/>
    <property type="match status" value="1"/>
</dbReference>
<evidence type="ECO:0000259" key="12">
    <source>
        <dbReference type="Pfam" id="PF08245"/>
    </source>
</evidence>
<dbReference type="Gene3D" id="3.90.190.20">
    <property type="entry name" value="Mur ligase, C-terminal domain"/>
    <property type="match status" value="1"/>
</dbReference>
<dbReference type="Gene3D" id="3.40.50.720">
    <property type="entry name" value="NAD(P)-binding Rossmann-like Domain"/>
    <property type="match status" value="1"/>
</dbReference>
<dbReference type="PANTHER" id="PTHR43692">
    <property type="entry name" value="UDP-N-ACETYLMURAMOYLALANINE--D-GLUTAMATE LIGASE"/>
    <property type="match status" value="1"/>
</dbReference>
<keyword evidence="4 9" id="KW-0436">Ligase</keyword>
<comment type="function">
    <text evidence="9 10">Cell wall formation. Catalyzes the addition of glutamate to the nucleotide precursor UDP-N-acetylmuramoyl-L-alanine (UMA).</text>
</comment>
<evidence type="ECO:0000259" key="11">
    <source>
        <dbReference type="Pfam" id="PF02875"/>
    </source>
</evidence>
<dbReference type="InterPro" id="IPR013221">
    <property type="entry name" value="Mur_ligase_cen"/>
</dbReference>
<feature type="binding site" evidence="9">
    <location>
        <begin position="126"/>
        <end position="132"/>
    </location>
    <ligand>
        <name>ATP</name>
        <dbReference type="ChEBI" id="CHEBI:30616"/>
    </ligand>
</feature>
<feature type="domain" description="Mur ligase central" evidence="12">
    <location>
        <begin position="124"/>
        <end position="305"/>
    </location>
</feature>
<dbReference type="InterPro" id="IPR018109">
    <property type="entry name" value="Folylpolyglutamate_synth_CS"/>
</dbReference>
<dbReference type="PROSITE" id="PS01011">
    <property type="entry name" value="FOLYLPOLYGLU_SYNT_1"/>
    <property type="match status" value="1"/>
</dbReference>
<protein>
    <recommendedName>
        <fullName evidence="9 10">UDP-N-acetylmuramoylalanine--D-glutamate ligase</fullName>
        <ecNumber evidence="9 10">6.3.2.9</ecNumber>
    </recommendedName>
    <alternativeName>
        <fullName evidence="9">D-glutamic acid-adding enzyme</fullName>
    </alternativeName>
    <alternativeName>
        <fullName evidence="9">UDP-N-acetylmuramoyl-L-alanyl-D-glutamate synthetase</fullName>
    </alternativeName>
</protein>
<accession>A0ABU5RT90</accession>
<evidence type="ECO:0000256" key="10">
    <source>
        <dbReference type="RuleBase" id="RU003664"/>
    </source>
</evidence>
<dbReference type="PANTHER" id="PTHR43692:SF1">
    <property type="entry name" value="UDP-N-ACETYLMURAMOYLALANINE--D-GLUTAMATE LIGASE"/>
    <property type="match status" value="1"/>
</dbReference>
<evidence type="ECO:0000313" key="14">
    <source>
        <dbReference type="Proteomes" id="UP001304461"/>
    </source>
</evidence>
<dbReference type="EMBL" id="JAYGHX010000003">
    <property type="protein sequence ID" value="MEA5390991.1"/>
    <property type="molecule type" value="Genomic_DNA"/>
</dbReference>
<evidence type="ECO:0000256" key="5">
    <source>
        <dbReference type="ARBA" id="ARBA00022618"/>
    </source>
</evidence>
<keyword evidence="9 10" id="KW-0961">Cell wall biogenesis/degradation</keyword>
<comment type="similarity">
    <text evidence="9">Belongs to the MurCDEF family.</text>
</comment>
<keyword evidence="7 9" id="KW-0067">ATP-binding</keyword>
<keyword evidence="14" id="KW-1185">Reference proteome</keyword>
<dbReference type="EC" id="6.3.2.9" evidence="9 10"/>
<feature type="domain" description="Mur ligase C-terminal" evidence="11">
    <location>
        <begin position="328"/>
        <end position="432"/>
    </location>
</feature>
<dbReference type="Pfam" id="PF02875">
    <property type="entry name" value="Mur_ligase_C"/>
    <property type="match status" value="1"/>
</dbReference>
<evidence type="ECO:0000256" key="3">
    <source>
        <dbReference type="ARBA" id="ARBA00022490"/>
    </source>
</evidence>
<dbReference type="InterPro" id="IPR036565">
    <property type="entry name" value="Mur-like_cat_sf"/>
</dbReference>
<evidence type="ECO:0000313" key="13">
    <source>
        <dbReference type="EMBL" id="MEA5390991.1"/>
    </source>
</evidence>
<comment type="subcellular location">
    <subcellularLocation>
        <location evidence="1 9 10">Cytoplasm</location>
    </subcellularLocation>
</comment>
<evidence type="ECO:0000256" key="8">
    <source>
        <dbReference type="ARBA" id="ARBA00023306"/>
    </source>
</evidence>
<comment type="pathway">
    <text evidence="2 9 10">Cell wall biogenesis; peptidoglycan biosynthesis.</text>
</comment>
<evidence type="ECO:0000256" key="9">
    <source>
        <dbReference type="HAMAP-Rule" id="MF_00639"/>
    </source>
</evidence>
<comment type="catalytic activity">
    <reaction evidence="9 10">
        <text>UDP-N-acetyl-alpha-D-muramoyl-L-alanine + D-glutamate + ATP = UDP-N-acetyl-alpha-D-muramoyl-L-alanyl-D-glutamate + ADP + phosphate + H(+)</text>
        <dbReference type="Rhea" id="RHEA:16429"/>
        <dbReference type="ChEBI" id="CHEBI:15378"/>
        <dbReference type="ChEBI" id="CHEBI:29986"/>
        <dbReference type="ChEBI" id="CHEBI:30616"/>
        <dbReference type="ChEBI" id="CHEBI:43474"/>
        <dbReference type="ChEBI" id="CHEBI:83898"/>
        <dbReference type="ChEBI" id="CHEBI:83900"/>
        <dbReference type="ChEBI" id="CHEBI:456216"/>
        <dbReference type="EC" id="6.3.2.9"/>
    </reaction>
</comment>
<dbReference type="NCBIfam" id="TIGR01087">
    <property type="entry name" value="murD"/>
    <property type="match status" value="1"/>
</dbReference>
<dbReference type="Proteomes" id="UP001304461">
    <property type="component" value="Unassembled WGS sequence"/>
</dbReference>
<proteinExistence type="inferred from homology"/>
<dbReference type="Gene3D" id="3.40.1190.10">
    <property type="entry name" value="Mur-like, catalytic domain"/>
    <property type="match status" value="1"/>
</dbReference>
<dbReference type="Pfam" id="PF08245">
    <property type="entry name" value="Mur_ligase_M"/>
    <property type="match status" value="1"/>
</dbReference>
<organism evidence="13 14">
    <name type="scientific">Cyanobium gracile UHCC 0139</name>
    <dbReference type="NCBI Taxonomy" id="3110308"/>
    <lineage>
        <taxon>Bacteria</taxon>
        <taxon>Bacillati</taxon>
        <taxon>Cyanobacteriota</taxon>
        <taxon>Cyanophyceae</taxon>
        <taxon>Synechococcales</taxon>
        <taxon>Prochlorococcaceae</taxon>
        <taxon>Cyanobium</taxon>
    </lineage>
</organism>
<keyword evidence="9 10" id="KW-0573">Peptidoglycan synthesis</keyword>
<evidence type="ECO:0000256" key="2">
    <source>
        <dbReference type="ARBA" id="ARBA00004752"/>
    </source>
</evidence>
<evidence type="ECO:0000256" key="6">
    <source>
        <dbReference type="ARBA" id="ARBA00022741"/>
    </source>
</evidence>
<dbReference type="GO" id="GO:0008764">
    <property type="term" value="F:UDP-N-acetylmuramoylalanine-D-glutamate ligase activity"/>
    <property type="evidence" value="ECO:0007669"/>
    <property type="project" value="UniProtKB-EC"/>
</dbReference>
<keyword evidence="6 9" id="KW-0547">Nucleotide-binding</keyword>
<evidence type="ECO:0000256" key="7">
    <source>
        <dbReference type="ARBA" id="ARBA00022840"/>
    </source>
</evidence>
<keyword evidence="5 9" id="KW-0132">Cell division</keyword>
<comment type="caution">
    <text evidence="13">The sequence shown here is derived from an EMBL/GenBank/DDBJ whole genome shotgun (WGS) entry which is preliminary data.</text>
</comment>
<dbReference type="RefSeq" id="WP_323305045.1">
    <property type="nucleotide sequence ID" value="NZ_JAYGHX010000003.1"/>
</dbReference>
<keyword evidence="8 9" id="KW-0131">Cell cycle</keyword>
<evidence type="ECO:0000256" key="4">
    <source>
        <dbReference type="ARBA" id="ARBA00022598"/>
    </source>
</evidence>
<dbReference type="Pfam" id="PF21799">
    <property type="entry name" value="MurD-like_N"/>
    <property type="match status" value="1"/>
</dbReference>
<gene>
    <name evidence="9 13" type="primary">murD</name>
    <name evidence="13" type="ORF">VB738_06920</name>
</gene>
<sequence>MSPAEDVAPLSCTVVVGLGRSGLGAARLLQACGETVVVIESGDTPEQRALAAQLEREAIVVRLGVPLSLEAFRGLPLPPAAVVVSPGIPWNHPVLEALRSRGVQVQGEIVPAWQASRDVPWIGITGTNGKTTVTCLVHHLLQQAGRDAPLCGNVGIAAAEVVLQRRLEQAPRPDWLVVELSSYQIEAAPAVAPAIGVWTTLTPDHLERHGTLAAYRAIKRRLLENSRVRILNADDPDLRQHADSWDRADWITAGPRTALPPGFDPVLWIDDDEQVRGRQGPLFPASALAMPGAHNRQNLLLAVAVGLQAGLEPAAMEAACRSFPGVPHRLERLRSLNGVTWFNDSKATNYDAAEVALRALEGPLVVLAGGQSKQGEAGAWLEQLRERAAAVVLYGAARQEFAGLLESSGYGGVVNQADGLEGAVALAATLAPALGCRGVLLSPACASFDQYTSFEARGDHFRRLVLALETDS</sequence>
<name>A0ABU5RT90_9CYAN</name>
<dbReference type="InterPro" id="IPR036615">
    <property type="entry name" value="Mur_ligase_C_dom_sf"/>
</dbReference>
<dbReference type="SUPFAM" id="SSF51984">
    <property type="entry name" value="MurCD N-terminal domain"/>
    <property type="match status" value="1"/>
</dbReference>
<reference evidence="13 14" key="1">
    <citation type="submission" date="2023-12" db="EMBL/GenBank/DDBJ databases">
        <title>Baltic Sea Cyanobacteria.</title>
        <authorList>
            <person name="Delbaje E."/>
            <person name="Fewer D.P."/>
            <person name="Shishido T.K."/>
        </authorList>
    </citation>
    <scope>NUCLEOTIDE SEQUENCE [LARGE SCALE GENOMIC DNA]</scope>
    <source>
        <strain evidence="13 14">UHCC 0139</strain>
    </source>
</reference>
<evidence type="ECO:0000256" key="1">
    <source>
        <dbReference type="ARBA" id="ARBA00004496"/>
    </source>
</evidence>
<keyword evidence="9 10" id="KW-0133">Cell shape</keyword>
<dbReference type="InterPro" id="IPR005762">
    <property type="entry name" value="MurD"/>
</dbReference>